<sequence>AFQYIEEQRFHWQRRKPCYTKRISYHRSQRHV</sequence>
<dbReference type="EMBL" id="BMAW01099454">
    <property type="protein sequence ID" value="GFS90064.1"/>
    <property type="molecule type" value="Genomic_DNA"/>
</dbReference>
<reference evidence="1" key="1">
    <citation type="submission" date="2020-08" db="EMBL/GenBank/DDBJ databases">
        <title>Multicomponent nature underlies the extraordinary mechanical properties of spider dragline silk.</title>
        <authorList>
            <person name="Kono N."/>
            <person name="Nakamura H."/>
            <person name="Mori M."/>
            <person name="Yoshida Y."/>
            <person name="Ohtoshi R."/>
            <person name="Malay A.D."/>
            <person name="Moran D.A.P."/>
            <person name="Tomita M."/>
            <person name="Numata K."/>
            <person name="Arakawa K."/>
        </authorList>
    </citation>
    <scope>NUCLEOTIDE SEQUENCE</scope>
</reference>
<accession>A0A8X6N257</accession>
<gene>
    <name evidence="1" type="ORF">NPIL_356741</name>
</gene>
<name>A0A8X6N257_NEPPI</name>
<evidence type="ECO:0000313" key="2">
    <source>
        <dbReference type="Proteomes" id="UP000887013"/>
    </source>
</evidence>
<dbReference type="Proteomes" id="UP000887013">
    <property type="component" value="Unassembled WGS sequence"/>
</dbReference>
<comment type="caution">
    <text evidence="1">The sequence shown here is derived from an EMBL/GenBank/DDBJ whole genome shotgun (WGS) entry which is preliminary data.</text>
</comment>
<organism evidence="1 2">
    <name type="scientific">Nephila pilipes</name>
    <name type="common">Giant wood spider</name>
    <name type="synonym">Nephila maculata</name>
    <dbReference type="NCBI Taxonomy" id="299642"/>
    <lineage>
        <taxon>Eukaryota</taxon>
        <taxon>Metazoa</taxon>
        <taxon>Ecdysozoa</taxon>
        <taxon>Arthropoda</taxon>
        <taxon>Chelicerata</taxon>
        <taxon>Arachnida</taxon>
        <taxon>Araneae</taxon>
        <taxon>Araneomorphae</taxon>
        <taxon>Entelegynae</taxon>
        <taxon>Araneoidea</taxon>
        <taxon>Nephilidae</taxon>
        <taxon>Nephila</taxon>
    </lineage>
</organism>
<feature type="non-terminal residue" evidence="1">
    <location>
        <position position="1"/>
    </location>
</feature>
<protein>
    <submittedName>
        <fullName evidence="1">Uncharacterized protein</fullName>
    </submittedName>
</protein>
<keyword evidence="2" id="KW-1185">Reference proteome</keyword>
<dbReference type="AlphaFoldDB" id="A0A8X6N257"/>
<proteinExistence type="predicted"/>
<evidence type="ECO:0000313" key="1">
    <source>
        <dbReference type="EMBL" id="GFS90064.1"/>
    </source>
</evidence>